<comment type="caution">
    <text evidence="1">The sequence shown here is derived from an EMBL/GenBank/DDBJ whole genome shotgun (WGS) entry which is preliminary data.</text>
</comment>
<reference evidence="1" key="2">
    <citation type="journal article" date="2021" name="Data Brief">
        <title>Draft genome sequence data of the facultative, thermophilic, xylanolytic bacterium Paenibacillus sp. strain DA-C8.</title>
        <authorList>
            <person name="Chhe C."/>
            <person name="Uke A."/>
            <person name="Baramee S."/>
            <person name="Ungkulpasvich U."/>
            <person name="Tachaapaikoon C."/>
            <person name="Pason P."/>
            <person name="Waeonukul R."/>
            <person name="Ratanakhanokchai K."/>
            <person name="Kosugi A."/>
        </authorList>
    </citation>
    <scope>NUCLEOTIDE SEQUENCE</scope>
    <source>
        <strain evidence="1">DA-C8</strain>
    </source>
</reference>
<sequence>MTANEIIMQAIKDVVNDIDESDLFRRRFERIITDSLTKAHERPVRDEDLYDLLMILMDEEYSREGVIT</sequence>
<organism evidence="1 2">
    <name type="scientific">Insulibacter thermoxylanivorax</name>
    <dbReference type="NCBI Taxonomy" id="2749268"/>
    <lineage>
        <taxon>Bacteria</taxon>
        <taxon>Bacillati</taxon>
        <taxon>Bacillota</taxon>
        <taxon>Bacilli</taxon>
        <taxon>Bacillales</taxon>
        <taxon>Paenibacillaceae</taxon>
        <taxon>Insulibacter</taxon>
    </lineage>
</organism>
<dbReference type="EMBL" id="BMAQ01000003">
    <property type="protein sequence ID" value="GFR37185.1"/>
    <property type="molecule type" value="Genomic_DNA"/>
</dbReference>
<evidence type="ECO:0000313" key="2">
    <source>
        <dbReference type="Proteomes" id="UP000654993"/>
    </source>
</evidence>
<keyword evidence="2" id="KW-1185">Reference proteome</keyword>
<dbReference type="Proteomes" id="UP000654993">
    <property type="component" value="Unassembled WGS sequence"/>
</dbReference>
<proteinExistence type="predicted"/>
<name>A0A916QAN7_9BACL</name>
<gene>
    <name evidence="1" type="ORF">PRECH8_04810</name>
</gene>
<protein>
    <submittedName>
        <fullName evidence="1">Uncharacterized protein</fullName>
    </submittedName>
</protein>
<reference evidence="1" key="1">
    <citation type="submission" date="2020-08" db="EMBL/GenBank/DDBJ databases">
        <authorList>
            <person name="Uke A."/>
            <person name="Chhe C."/>
            <person name="Baramee S."/>
            <person name="Kosugi A."/>
        </authorList>
    </citation>
    <scope>NUCLEOTIDE SEQUENCE</scope>
    <source>
        <strain evidence="1">DA-C8</strain>
    </source>
</reference>
<accession>A0A916QAN7</accession>
<dbReference type="RefSeq" id="WP_200965466.1">
    <property type="nucleotide sequence ID" value="NZ_BMAQ01000003.1"/>
</dbReference>
<evidence type="ECO:0000313" key="1">
    <source>
        <dbReference type="EMBL" id="GFR37185.1"/>
    </source>
</evidence>
<dbReference type="AlphaFoldDB" id="A0A916QAN7"/>